<feature type="region of interest" description="Disordered" evidence="1">
    <location>
        <begin position="22"/>
        <end position="44"/>
    </location>
</feature>
<protein>
    <submittedName>
        <fullName evidence="2">Uncharacterized protein</fullName>
    </submittedName>
</protein>
<reference evidence="2" key="1">
    <citation type="journal article" date="2010" name="Science">
        <title>Plasticity of animal genome architecture unmasked by rapid evolution of a pelagic tunicate.</title>
        <authorList>
            <person name="Denoeud F."/>
            <person name="Henriet S."/>
            <person name="Mungpakdee S."/>
            <person name="Aury J.M."/>
            <person name="Da Silva C."/>
            <person name="Brinkmann H."/>
            <person name="Mikhaleva J."/>
            <person name="Olsen L.C."/>
            <person name="Jubin C."/>
            <person name="Canestro C."/>
            <person name="Bouquet J.M."/>
            <person name="Danks G."/>
            <person name="Poulain J."/>
            <person name="Campsteijn C."/>
            <person name="Adamski M."/>
            <person name="Cross I."/>
            <person name="Yadetie F."/>
            <person name="Muffato M."/>
            <person name="Louis A."/>
            <person name="Butcher S."/>
            <person name="Tsagkogeorga G."/>
            <person name="Konrad A."/>
            <person name="Singh S."/>
            <person name="Jensen M.F."/>
            <person name="Cong E.H."/>
            <person name="Eikeseth-Otteraa H."/>
            <person name="Noel B."/>
            <person name="Anthouard V."/>
            <person name="Porcel B.M."/>
            <person name="Kachouri-Lafond R."/>
            <person name="Nishino A."/>
            <person name="Ugolini M."/>
            <person name="Chourrout P."/>
            <person name="Nishida H."/>
            <person name="Aasland R."/>
            <person name="Huzurbazar S."/>
            <person name="Westhof E."/>
            <person name="Delsuc F."/>
            <person name="Lehrach H."/>
            <person name="Reinhardt R."/>
            <person name="Weissenbach J."/>
            <person name="Roy S.W."/>
            <person name="Artiguenave F."/>
            <person name="Postlethwait J.H."/>
            <person name="Manak J.R."/>
            <person name="Thompson E.M."/>
            <person name="Jaillon O."/>
            <person name="Du Pasquier L."/>
            <person name="Boudinot P."/>
            <person name="Liberles D.A."/>
            <person name="Volff J.N."/>
            <person name="Philippe H."/>
            <person name="Lenhard B."/>
            <person name="Roest Crollius H."/>
            <person name="Wincker P."/>
            <person name="Chourrout D."/>
        </authorList>
    </citation>
    <scope>NUCLEOTIDE SEQUENCE [LARGE SCALE GENOMIC DNA]</scope>
</reference>
<gene>
    <name evidence="2" type="ORF">GSOID_T00017059001</name>
</gene>
<evidence type="ECO:0000313" key="3">
    <source>
        <dbReference type="Proteomes" id="UP000001307"/>
    </source>
</evidence>
<sequence length="578" mass="68617">MSDNEEINEEFFAREENPEFIAEREYRRPTSRQEKIRHGLEGEPLSEREVYQPARRQFERTLANYVEEATKEKHELTLEAWGKAMLEASQKLSRLVRATIRGIREEYRQKPELVFNDFMLKARARVELPALWISLYLEEGQEKFDLSEPTYAARVEEIKERAKSNHIKARVEWQNDEYRRKRAKVQKLAEKKKTNADMKAQGYPEEQRKHQLKFRMNTKDATTQTTTGKARTAALKQQQKQEAAQERPYLSLSKATEAQTEEDSGRSEITVIERRREPRNDRRNSQDTGFEDEQAVSTDEEAISTDEEEELQARRAHLKKEAEKKELEKARKEFKANLELQKKRMQERKAKSEQEAERWNNYQAENRNYLATKERRRALNEEAEEEARKGKTQPRVTLEKPIYKARENVESFCRLPGNHYGLTQEEASFYDKNRIATALTDKAAGRDYDQKVIDAWYGSDVRRMQNEMQEPRHRLYAYTRKAQWDLLPEGRYEPKPTNEDMQLVHYFFSFLNWEGIKRSFLEVIEGLFDSERLGQYMACTFRVGGKHLLHAYRCMWVYLYEHADFEVPAVHRDIAPQL</sequence>
<evidence type="ECO:0000256" key="1">
    <source>
        <dbReference type="SAM" id="MobiDB-lite"/>
    </source>
</evidence>
<feature type="region of interest" description="Disordered" evidence="1">
    <location>
        <begin position="185"/>
        <end position="314"/>
    </location>
</feature>
<dbReference type="EMBL" id="FN653022">
    <property type="protein sequence ID" value="CBY07385.1"/>
    <property type="molecule type" value="Genomic_DNA"/>
</dbReference>
<proteinExistence type="predicted"/>
<name>E4X2F5_OIKDI</name>
<feature type="compositionally biased region" description="Basic and acidic residues" evidence="1">
    <location>
        <begin position="187"/>
        <end position="196"/>
    </location>
</feature>
<dbReference type="InParanoid" id="E4X2F5"/>
<feature type="compositionally biased region" description="Basic and acidic residues" evidence="1">
    <location>
        <begin position="263"/>
        <end position="285"/>
    </location>
</feature>
<accession>E4X2F5</accession>
<feature type="compositionally biased region" description="Low complexity" evidence="1">
    <location>
        <begin position="219"/>
        <end position="242"/>
    </location>
</feature>
<evidence type="ECO:0000313" key="2">
    <source>
        <dbReference type="EMBL" id="CBY07385.1"/>
    </source>
</evidence>
<keyword evidence="3" id="KW-1185">Reference proteome</keyword>
<feature type="compositionally biased region" description="Acidic residues" evidence="1">
    <location>
        <begin position="289"/>
        <end position="310"/>
    </location>
</feature>
<dbReference type="AlphaFoldDB" id="E4X2F5"/>
<organism evidence="2">
    <name type="scientific">Oikopleura dioica</name>
    <name type="common">Tunicate</name>
    <dbReference type="NCBI Taxonomy" id="34765"/>
    <lineage>
        <taxon>Eukaryota</taxon>
        <taxon>Metazoa</taxon>
        <taxon>Chordata</taxon>
        <taxon>Tunicata</taxon>
        <taxon>Appendicularia</taxon>
        <taxon>Copelata</taxon>
        <taxon>Oikopleuridae</taxon>
        <taxon>Oikopleura</taxon>
    </lineage>
</organism>
<dbReference type="Proteomes" id="UP000001307">
    <property type="component" value="Unassembled WGS sequence"/>
</dbReference>
<dbReference type="FunCoup" id="E4X2F5">
    <property type="interactions" value="42"/>
</dbReference>